<organism evidence="1 2">
    <name type="scientific">Phytophthora megakarya</name>
    <dbReference type="NCBI Taxonomy" id="4795"/>
    <lineage>
        <taxon>Eukaryota</taxon>
        <taxon>Sar</taxon>
        <taxon>Stramenopiles</taxon>
        <taxon>Oomycota</taxon>
        <taxon>Peronosporomycetes</taxon>
        <taxon>Peronosporales</taxon>
        <taxon>Peronosporaceae</taxon>
        <taxon>Phytophthora</taxon>
    </lineage>
</organism>
<reference evidence="2" key="1">
    <citation type="submission" date="2017-03" db="EMBL/GenBank/DDBJ databases">
        <title>Phytopthora megakarya and P. palmivora, two closely related causual agents of cacao black pod achieved similar genome size and gene model numbers by different mechanisms.</title>
        <authorList>
            <person name="Ali S."/>
            <person name="Shao J."/>
            <person name="Larry D.J."/>
            <person name="Kronmiller B."/>
            <person name="Shen D."/>
            <person name="Strem M.D."/>
            <person name="Melnick R.L."/>
            <person name="Guiltinan M.J."/>
            <person name="Tyler B.M."/>
            <person name="Meinhardt L.W."/>
            <person name="Bailey B.A."/>
        </authorList>
    </citation>
    <scope>NUCLEOTIDE SEQUENCE [LARGE SCALE GENOMIC DNA]</scope>
    <source>
        <strain evidence="2">zdho120</strain>
    </source>
</reference>
<dbReference type="AlphaFoldDB" id="A0A225VUW7"/>
<dbReference type="SUPFAM" id="SSF56672">
    <property type="entry name" value="DNA/RNA polymerases"/>
    <property type="match status" value="1"/>
</dbReference>
<dbReference type="InterPro" id="IPR043502">
    <property type="entry name" value="DNA/RNA_pol_sf"/>
</dbReference>
<dbReference type="Proteomes" id="UP000198211">
    <property type="component" value="Unassembled WGS sequence"/>
</dbReference>
<evidence type="ECO:0000313" key="1">
    <source>
        <dbReference type="EMBL" id="OWZ09236.1"/>
    </source>
</evidence>
<protein>
    <recommendedName>
        <fullName evidence="3">Reverse transcriptase</fullName>
    </recommendedName>
</protein>
<evidence type="ECO:0008006" key="3">
    <source>
        <dbReference type="Google" id="ProtNLM"/>
    </source>
</evidence>
<proteinExistence type="predicted"/>
<sequence>MEEMLKAGLIRPSSSPHGAPTFCVKKAVGWCIVHDYRAMNNHTFRMRDADIKYTAFQTADRSYEYL</sequence>
<comment type="caution">
    <text evidence="1">The sequence shown here is derived from an EMBL/GenBank/DDBJ whole genome shotgun (WGS) entry which is preliminary data.</text>
</comment>
<dbReference type="EMBL" id="NBNE01002864">
    <property type="protein sequence ID" value="OWZ09236.1"/>
    <property type="molecule type" value="Genomic_DNA"/>
</dbReference>
<dbReference type="Gene3D" id="3.10.10.10">
    <property type="entry name" value="HIV Type 1 Reverse Transcriptase, subunit A, domain 1"/>
    <property type="match status" value="1"/>
</dbReference>
<evidence type="ECO:0000313" key="2">
    <source>
        <dbReference type="Proteomes" id="UP000198211"/>
    </source>
</evidence>
<dbReference type="PANTHER" id="PTHR24559:SF444">
    <property type="entry name" value="REVERSE TRANSCRIPTASE DOMAIN-CONTAINING PROTEIN"/>
    <property type="match status" value="1"/>
</dbReference>
<name>A0A225VUW7_9STRA</name>
<dbReference type="PANTHER" id="PTHR24559">
    <property type="entry name" value="TRANSPOSON TY3-I GAG-POL POLYPROTEIN"/>
    <property type="match status" value="1"/>
</dbReference>
<dbReference type="OrthoDB" id="125010at2759"/>
<dbReference type="InterPro" id="IPR053134">
    <property type="entry name" value="RNA-dir_DNA_polymerase"/>
</dbReference>
<keyword evidence="2" id="KW-1185">Reference proteome</keyword>
<accession>A0A225VUW7</accession>
<gene>
    <name evidence="1" type="ORF">PHMEG_00018097</name>
</gene>